<reference evidence="3" key="1">
    <citation type="submission" date="2014-01" db="EMBL/GenBank/DDBJ databases">
        <title>The Genome Sequence of Anopheles farauti FAR1 (V2).</title>
        <authorList>
            <consortium name="The Broad Institute Genomics Platform"/>
            <person name="Neafsey D.E."/>
            <person name="Besansky N."/>
            <person name="Howell P."/>
            <person name="Walton C."/>
            <person name="Young S.K."/>
            <person name="Zeng Q."/>
            <person name="Gargeya S."/>
            <person name="Fitzgerald M."/>
            <person name="Haas B."/>
            <person name="Abouelleil A."/>
            <person name="Allen A.W."/>
            <person name="Alvarado L."/>
            <person name="Arachchi H.M."/>
            <person name="Berlin A.M."/>
            <person name="Chapman S.B."/>
            <person name="Gainer-Dewar J."/>
            <person name="Goldberg J."/>
            <person name="Griggs A."/>
            <person name="Gujja S."/>
            <person name="Hansen M."/>
            <person name="Howarth C."/>
            <person name="Imamovic A."/>
            <person name="Ireland A."/>
            <person name="Larimer J."/>
            <person name="McCowan C."/>
            <person name="Murphy C."/>
            <person name="Pearson M."/>
            <person name="Poon T.W."/>
            <person name="Priest M."/>
            <person name="Roberts A."/>
            <person name="Saif S."/>
            <person name="Shea T."/>
            <person name="Sisk P."/>
            <person name="Sykes S."/>
            <person name="Wortman J."/>
            <person name="Nusbaum C."/>
            <person name="Birren B."/>
        </authorList>
    </citation>
    <scope>NUCLEOTIDE SEQUENCE [LARGE SCALE GENOMIC DNA]</scope>
    <source>
        <strain evidence="3">FAR1</strain>
    </source>
</reference>
<reference evidence="2" key="2">
    <citation type="submission" date="2020-05" db="UniProtKB">
        <authorList>
            <consortium name="EnsemblMetazoa"/>
        </authorList>
    </citation>
    <scope>IDENTIFICATION</scope>
    <source>
        <strain evidence="2">FAR1</strain>
    </source>
</reference>
<proteinExistence type="predicted"/>
<sequence length="157" mass="16966">MVIPERGAKLDGLETKPRANLYLAGLQYRLPTYRNVPSKASSSSPSGPPEAGPCQSFVPDASFMPSFARLPTRNRADASSSGRNSTTSPQNTISQRGQADVAVGSLHDQVTLQQRHQNAVPDGPERVEMETPASVLAGVHIGRLFDPHATAYMRRQK</sequence>
<keyword evidence="3" id="KW-1185">Reference proteome</keyword>
<evidence type="ECO:0000313" key="3">
    <source>
        <dbReference type="Proteomes" id="UP000075886"/>
    </source>
</evidence>
<feature type="region of interest" description="Disordered" evidence="1">
    <location>
        <begin position="35"/>
        <end position="104"/>
    </location>
</feature>
<dbReference type="Proteomes" id="UP000075886">
    <property type="component" value="Unassembled WGS sequence"/>
</dbReference>
<evidence type="ECO:0000313" key="2">
    <source>
        <dbReference type="EnsemblMetazoa" id="AFAF014724-PA"/>
    </source>
</evidence>
<evidence type="ECO:0000256" key="1">
    <source>
        <dbReference type="SAM" id="MobiDB-lite"/>
    </source>
</evidence>
<name>A0A182QQA7_9DIPT</name>
<feature type="compositionally biased region" description="Polar residues" evidence="1">
    <location>
        <begin position="77"/>
        <end position="97"/>
    </location>
</feature>
<protein>
    <submittedName>
        <fullName evidence="2">Uncharacterized protein</fullName>
    </submittedName>
</protein>
<dbReference type="VEuPathDB" id="VectorBase:AFAF014724"/>
<accession>A0A182QQA7</accession>
<organism evidence="2 3">
    <name type="scientific">Anopheles farauti</name>
    <dbReference type="NCBI Taxonomy" id="69004"/>
    <lineage>
        <taxon>Eukaryota</taxon>
        <taxon>Metazoa</taxon>
        <taxon>Ecdysozoa</taxon>
        <taxon>Arthropoda</taxon>
        <taxon>Hexapoda</taxon>
        <taxon>Insecta</taxon>
        <taxon>Pterygota</taxon>
        <taxon>Neoptera</taxon>
        <taxon>Endopterygota</taxon>
        <taxon>Diptera</taxon>
        <taxon>Nematocera</taxon>
        <taxon>Culicoidea</taxon>
        <taxon>Culicidae</taxon>
        <taxon>Anophelinae</taxon>
        <taxon>Anopheles</taxon>
    </lineage>
</organism>
<dbReference type="AlphaFoldDB" id="A0A182QQA7"/>
<dbReference type="EMBL" id="AXCN02000251">
    <property type="status" value="NOT_ANNOTATED_CDS"/>
    <property type="molecule type" value="Genomic_DNA"/>
</dbReference>
<dbReference type="EnsemblMetazoa" id="AFAF014724-RA">
    <property type="protein sequence ID" value="AFAF014724-PA"/>
    <property type="gene ID" value="AFAF014724"/>
</dbReference>